<evidence type="ECO:0000313" key="7">
    <source>
        <dbReference type="Proteomes" id="UP000008068"/>
    </source>
</evidence>
<dbReference type="Gene3D" id="3.30.160.60">
    <property type="entry name" value="Classic Zinc Finger"/>
    <property type="match status" value="3"/>
</dbReference>
<dbReference type="eggNOG" id="KOG1721">
    <property type="taxonomic scope" value="Eukaryota"/>
</dbReference>
<dbReference type="PROSITE" id="PS50157">
    <property type="entry name" value="ZINC_FINGER_C2H2_2"/>
    <property type="match status" value="3"/>
</dbReference>
<organism evidence="7">
    <name type="scientific">Caenorhabditis brenneri</name>
    <name type="common">Nematode worm</name>
    <dbReference type="NCBI Taxonomy" id="135651"/>
    <lineage>
        <taxon>Eukaryota</taxon>
        <taxon>Metazoa</taxon>
        <taxon>Ecdysozoa</taxon>
        <taxon>Nematoda</taxon>
        <taxon>Chromadorea</taxon>
        <taxon>Rhabditida</taxon>
        <taxon>Rhabditina</taxon>
        <taxon>Rhabditomorpha</taxon>
        <taxon>Rhabditoidea</taxon>
        <taxon>Rhabditidae</taxon>
        <taxon>Peloderinae</taxon>
        <taxon>Caenorhabditis</taxon>
    </lineage>
</organism>
<dbReference type="Proteomes" id="UP000008068">
    <property type="component" value="Unassembled WGS sequence"/>
</dbReference>
<dbReference type="FunFam" id="3.30.160.60:FF:000007">
    <property type="entry name" value="Basic krueppel-like factor 3"/>
    <property type="match status" value="1"/>
</dbReference>
<keyword evidence="1" id="KW-0479">Metal-binding</keyword>
<name>G0PFJ9_CAEBE</name>
<dbReference type="HOGENOM" id="CLU_002678_42_10_1"/>
<feature type="domain" description="C2H2-type" evidence="5">
    <location>
        <begin position="65"/>
        <end position="94"/>
    </location>
</feature>
<evidence type="ECO:0000256" key="3">
    <source>
        <dbReference type="ARBA" id="ARBA00022833"/>
    </source>
</evidence>
<feature type="domain" description="C2H2-type" evidence="5">
    <location>
        <begin position="95"/>
        <end position="124"/>
    </location>
</feature>
<feature type="domain" description="C2H2-type" evidence="5">
    <location>
        <begin position="125"/>
        <end position="148"/>
    </location>
</feature>
<dbReference type="EMBL" id="GL380371">
    <property type="protein sequence ID" value="EGT53935.1"/>
    <property type="molecule type" value="Genomic_DNA"/>
</dbReference>
<sequence length="154" mass="18265">MGFCGSPEMQMHHHPEMMMMMMMRTTNRMPEETTKIGGKRRKCERCTCPNCKAIKHGDRGAQHTHLCAVPGCGKTYKKTSHLRAHMRKHSGERPYECNWFNCSKRFDRSDQLIRHKRTHTKEYRFMCKVCHRQFSRSDHLQQHLTSVHHIVVVD</sequence>
<dbReference type="SMART" id="SM00355">
    <property type="entry name" value="ZnF_C2H2"/>
    <property type="match status" value="3"/>
</dbReference>
<dbReference type="GO" id="GO:0000978">
    <property type="term" value="F:RNA polymerase II cis-regulatory region sequence-specific DNA binding"/>
    <property type="evidence" value="ECO:0007669"/>
    <property type="project" value="TreeGrafter"/>
</dbReference>
<dbReference type="PANTHER" id="PTHR23235:SF168">
    <property type="entry name" value="SPECIFICITY PROTEIN TRANSCRIPTION FACTOR 2"/>
    <property type="match status" value="1"/>
</dbReference>
<dbReference type="PANTHER" id="PTHR23235">
    <property type="entry name" value="KRUEPPEL-LIKE TRANSCRIPTION FACTOR"/>
    <property type="match status" value="1"/>
</dbReference>
<dbReference type="PROSITE" id="PS00028">
    <property type="entry name" value="ZINC_FINGER_C2H2_1"/>
    <property type="match status" value="2"/>
</dbReference>
<accession>G0PFJ9</accession>
<dbReference type="GO" id="GO:0000981">
    <property type="term" value="F:DNA-binding transcription factor activity, RNA polymerase II-specific"/>
    <property type="evidence" value="ECO:0007669"/>
    <property type="project" value="TreeGrafter"/>
</dbReference>
<dbReference type="InterPro" id="IPR036236">
    <property type="entry name" value="Znf_C2H2_sf"/>
</dbReference>
<evidence type="ECO:0000259" key="5">
    <source>
        <dbReference type="PROSITE" id="PS50157"/>
    </source>
</evidence>
<evidence type="ECO:0000313" key="6">
    <source>
        <dbReference type="EMBL" id="EGT53935.1"/>
    </source>
</evidence>
<keyword evidence="3" id="KW-0862">Zinc</keyword>
<protein>
    <recommendedName>
        <fullName evidence="5">C2H2-type domain-containing protein</fullName>
    </recommendedName>
</protein>
<dbReference type="InterPro" id="IPR013087">
    <property type="entry name" value="Znf_C2H2_type"/>
</dbReference>
<dbReference type="AlphaFoldDB" id="G0PFJ9"/>
<evidence type="ECO:0000256" key="1">
    <source>
        <dbReference type="ARBA" id="ARBA00022723"/>
    </source>
</evidence>
<evidence type="ECO:0000256" key="2">
    <source>
        <dbReference type="ARBA" id="ARBA00022771"/>
    </source>
</evidence>
<keyword evidence="2 4" id="KW-0863">Zinc-finger</keyword>
<dbReference type="Pfam" id="PF00096">
    <property type="entry name" value="zf-C2H2"/>
    <property type="match status" value="3"/>
</dbReference>
<dbReference type="GO" id="GO:0008270">
    <property type="term" value="F:zinc ion binding"/>
    <property type="evidence" value="ECO:0007669"/>
    <property type="project" value="UniProtKB-KW"/>
</dbReference>
<reference evidence="7" key="1">
    <citation type="submission" date="2011-07" db="EMBL/GenBank/DDBJ databases">
        <authorList>
            <consortium name="Caenorhabditis brenneri Sequencing and Analysis Consortium"/>
            <person name="Wilson R.K."/>
        </authorList>
    </citation>
    <scope>NUCLEOTIDE SEQUENCE [LARGE SCALE GENOMIC DNA]</scope>
    <source>
        <strain evidence="7">PB2801</strain>
    </source>
</reference>
<dbReference type="SUPFAM" id="SSF57667">
    <property type="entry name" value="beta-beta-alpha zinc fingers"/>
    <property type="match status" value="2"/>
</dbReference>
<evidence type="ECO:0000256" key="4">
    <source>
        <dbReference type="PROSITE-ProRule" id="PRU00042"/>
    </source>
</evidence>
<gene>
    <name evidence="6" type="ORF">CAEBREN_31873</name>
</gene>
<dbReference type="InParanoid" id="G0PFJ9"/>
<dbReference type="OrthoDB" id="6365676at2759"/>
<proteinExistence type="predicted"/>
<keyword evidence="7" id="KW-1185">Reference proteome</keyword>
<dbReference type="STRING" id="135651.G0PFJ9"/>